<feature type="domain" description="DUF1232" evidence="5">
    <location>
        <begin position="53"/>
        <end position="88"/>
    </location>
</feature>
<dbReference type="EMBL" id="JAENII010000026">
    <property type="protein sequence ID" value="MBK1829018.1"/>
    <property type="molecule type" value="Genomic_DNA"/>
</dbReference>
<reference evidence="6" key="1">
    <citation type="submission" date="2021-01" db="EMBL/GenBank/DDBJ databases">
        <title>Modified the classification status of verrucomicrobia.</title>
        <authorList>
            <person name="Feng X."/>
        </authorList>
    </citation>
    <scope>NUCLEOTIDE SEQUENCE</scope>
    <source>
        <strain evidence="6">KCTC 22201</strain>
    </source>
</reference>
<evidence type="ECO:0000256" key="4">
    <source>
        <dbReference type="ARBA" id="ARBA00023136"/>
    </source>
</evidence>
<keyword evidence="7" id="KW-1185">Reference proteome</keyword>
<dbReference type="Proteomes" id="UP000658278">
    <property type="component" value="Unassembled WGS sequence"/>
</dbReference>
<dbReference type="InterPro" id="IPR010652">
    <property type="entry name" value="DUF1232"/>
</dbReference>
<organism evidence="6 7">
    <name type="scientific">Haloferula rosea</name>
    <dbReference type="NCBI Taxonomy" id="490093"/>
    <lineage>
        <taxon>Bacteria</taxon>
        <taxon>Pseudomonadati</taxon>
        <taxon>Verrucomicrobiota</taxon>
        <taxon>Verrucomicrobiia</taxon>
        <taxon>Verrucomicrobiales</taxon>
        <taxon>Verrucomicrobiaceae</taxon>
        <taxon>Haloferula</taxon>
    </lineage>
</organism>
<keyword evidence="4" id="KW-0472">Membrane</keyword>
<evidence type="ECO:0000313" key="7">
    <source>
        <dbReference type="Proteomes" id="UP000658278"/>
    </source>
</evidence>
<gene>
    <name evidence="6" type="ORF">JIN81_18425</name>
</gene>
<evidence type="ECO:0000256" key="2">
    <source>
        <dbReference type="ARBA" id="ARBA00022692"/>
    </source>
</evidence>
<proteinExistence type="predicted"/>
<evidence type="ECO:0000259" key="5">
    <source>
        <dbReference type="Pfam" id="PF06803"/>
    </source>
</evidence>
<dbReference type="InterPro" id="IPR016983">
    <property type="entry name" value="UCP031804"/>
</dbReference>
<dbReference type="Pfam" id="PF06803">
    <property type="entry name" value="DUF1232"/>
    <property type="match status" value="1"/>
</dbReference>
<name>A0A934RGA0_9BACT</name>
<comment type="subcellular location">
    <subcellularLocation>
        <location evidence="1">Endomembrane system</location>
        <topology evidence="1">Multi-pass membrane protein</topology>
    </subcellularLocation>
</comment>
<dbReference type="RefSeq" id="WP_200283463.1">
    <property type="nucleotide sequence ID" value="NZ_JAENII010000026.1"/>
</dbReference>
<dbReference type="GO" id="GO:0012505">
    <property type="term" value="C:endomembrane system"/>
    <property type="evidence" value="ECO:0007669"/>
    <property type="project" value="UniProtKB-SubCell"/>
</dbReference>
<dbReference type="PIRSF" id="PIRSF031804">
    <property type="entry name" value="UCP031804"/>
    <property type="match status" value="1"/>
</dbReference>
<keyword evidence="2" id="KW-0812">Transmembrane</keyword>
<accession>A0A934RGA0</accession>
<evidence type="ECO:0000313" key="6">
    <source>
        <dbReference type="EMBL" id="MBK1829018.1"/>
    </source>
</evidence>
<evidence type="ECO:0000256" key="1">
    <source>
        <dbReference type="ARBA" id="ARBA00004127"/>
    </source>
</evidence>
<evidence type="ECO:0000256" key="3">
    <source>
        <dbReference type="ARBA" id="ARBA00022989"/>
    </source>
</evidence>
<comment type="caution">
    <text evidence="6">The sequence shown here is derived from an EMBL/GenBank/DDBJ whole genome shotgun (WGS) entry which is preliminary data.</text>
</comment>
<keyword evidence="3" id="KW-1133">Transmembrane helix</keyword>
<sequence length="115" mass="12358">MSAIDHATYQEDYSESSFWAKLRSYAAVAGKEVVEKTLILYEALKDKDTPAWARGVIIAALGYFVSPIDAIPDTLPMAGYADDLGALAAALATVAAHVKDGHVEAARATLQRWFG</sequence>
<protein>
    <submittedName>
        <fullName evidence="6">DUF1232 domain-containing protein</fullName>
    </submittedName>
</protein>
<dbReference type="AlphaFoldDB" id="A0A934RGA0"/>